<name>A0A5B7JF10_PORTR</name>
<dbReference type="EMBL" id="VSRR010099927">
    <property type="protein sequence ID" value="MPC94802.1"/>
    <property type="molecule type" value="Genomic_DNA"/>
</dbReference>
<organism evidence="2 3">
    <name type="scientific">Portunus trituberculatus</name>
    <name type="common">Swimming crab</name>
    <name type="synonym">Neptunus trituberculatus</name>
    <dbReference type="NCBI Taxonomy" id="210409"/>
    <lineage>
        <taxon>Eukaryota</taxon>
        <taxon>Metazoa</taxon>
        <taxon>Ecdysozoa</taxon>
        <taxon>Arthropoda</taxon>
        <taxon>Crustacea</taxon>
        <taxon>Multicrustacea</taxon>
        <taxon>Malacostraca</taxon>
        <taxon>Eumalacostraca</taxon>
        <taxon>Eucarida</taxon>
        <taxon>Decapoda</taxon>
        <taxon>Pleocyemata</taxon>
        <taxon>Brachyura</taxon>
        <taxon>Eubrachyura</taxon>
        <taxon>Portunoidea</taxon>
        <taxon>Portunidae</taxon>
        <taxon>Portuninae</taxon>
        <taxon>Portunus</taxon>
    </lineage>
</organism>
<evidence type="ECO:0000313" key="2">
    <source>
        <dbReference type="EMBL" id="MPC94802.1"/>
    </source>
</evidence>
<sequence>MTVRNSLSIISPRQLFTAPNYTSFIRRVKYLPPPLSPPAPAPAPAALVLSHQTPPRRPRFVYD</sequence>
<evidence type="ECO:0000313" key="3">
    <source>
        <dbReference type="Proteomes" id="UP000324222"/>
    </source>
</evidence>
<comment type="caution">
    <text evidence="2">The sequence shown here is derived from an EMBL/GenBank/DDBJ whole genome shotgun (WGS) entry which is preliminary data.</text>
</comment>
<keyword evidence="3" id="KW-1185">Reference proteome</keyword>
<dbReference type="Proteomes" id="UP000324222">
    <property type="component" value="Unassembled WGS sequence"/>
</dbReference>
<feature type="region of interest" description="Disordered" evidence="1">
    <location>
        <begin position="39"/>
        <end position="63"/>
    </location>
</feature>
<proteinExistence type="predicted"/>
<feature type="compositionally biased region" description="Basic residues" evidence="1">
    <location>
        <begin position="54"/>
        <end position="63"/>
    </location>
</feature>
<protein>
    <submittedName>
        <fullName evidence="2">Uncharacterized protein</fullName>
    </submittedName>
</protein>
<evidence type="ECO:0000256" key="1">
    <source>
        <dbReference type="SAM" id="MobiDB-lite"/>
    </source>
</evidence>
<accession>A0A5B7JF10</accession>
<gene>
    <name evidence="2" type="ORF">E2C01_089988</name>
</gene>
<dbReference type="AlphaFoldDB" id="A0A5B7JF10"/>
<reference evidence="2 3" key="1">
    <citation type="submission" date="2019-05" db="EMBL/GenBank/DDBJ databases">
        <title>Another draft genome of Portunus trituberculatus and its Hox gene families provides insights of decapod evolution.</title>
        <authorList>
            <person name="Jeong J.-H."/>
            <person name="Song I."/>
            <person name="Kim S."/>
            <person name="Choi T."/>
            <person name="Kim D."/>
            <person name="Ryu S."/>
            <person name="Kim W."/>
        </authorList>
    </citation>
    <scope>NUCLEOTIDE SEQUENCE [LARGE SCALE GENOMIC DNA]</scope>
    <source>
        <tissue evidence="2">Muscle</tissue>
    </source>
</reference>